<organism evidence="1">
    <name type="scientific">Cystovirus phi6</name>
    <dbReference type="NCBI Taxonomy" id="10879"/>
    <lineage>
        <taxon>Viruses</taxon>
        <taxon>Riboviria</taxon>
        <taxon>Orthornavirae</taxon>
        <taxon>Duplornaviricota</taxon>
        <taxon>Vidaverviricetes</taxon>
        <taxon>Mindivirales</taxon>
        <taxon>Cystoviridae</taxon>
        <taxon>Orthocystovirus</taxon>
        <taxon>Orthocystovirus phi6</taxon>
    </lineage>
</organism>
<keyword evidence="1" id="KW-0543">Viral nucleoprotein</keyword>
<proteinExistence type="predicted"/>
<dbReference type="Pfam" id="PF25655">
    <property type="entry name" value="Phi6_P8"/>
    <property type="match status" value="1"/>
</dbReference>
<evidence type="ECO:0000313" key="1">
    <source>
        <dbReference type="EMBL" id="ABK35406.1"/>
    </source>
</evidence>
<name>A0MKU0_9VIRU</name>
<protein>
    <submittedName>
        <fullName evidence="1">Nucleocapsid protein</fullName>
    </submittedName>
</protein>
<dbReference type="EMBL" id="DQ978300">
    <property type="protein sequence ID" value="ABK35406.1"/>
    <property type="molecule type" value="Genomic_RNA"/>
</dbReference>
<accession>A0MKU0</accession>
<keyword evidence="1" id="KW-0946">Virion</keyword>
<dbReference type="InterPro" id="IPR058012">
    <property type="entry name" value="MOCP_P8"/>
</dbReference>
<sequence>MLLPVVARAAVPAIESAIAATPSLVSRIAAAIGSKASPSAILAAVKSNPVVAGLTLAQIGSTGYDAYQQLLENHPEVAEMLKDLSFKADEIQPDLIGNLGQYREELELVEDAARFVGGMSNLIRLRQALELDIKYYGLKMQLNDMGYRS</sequence>
<reference evidence="1" key="1">
    <citation type="submission" date="2006-08" db="EMBL/GenBank/DDBJ databases">
        <title>Lack of canalization during adaptation of the dsRNA bacteriophage phi-6 to a distantly related host.</title>
        <authorList>
            <person name="Duffy S."/>
            <person name="Burch C.L."/>
            <person name="Turner P.E."/>
        </authorList>
    </citation>
    <scope>NUCLEOTIDE SEQUENCE</scope>
    <source>
        <strain evidence="1">ERA3</strain>
    </source>
</reference>
<gene>
    <name evidence="1" type="primary">P8</name>
</gene>
<dbReference type="GO" id="GO:0019013">
    <property type="term" value="C:viral nucleocapsid"/>
    <property type="evidence" value="ECO:0007669"/>
    <property type="project" value="UniProtKB-KW"/>
</dbReference>